<evidence type="ECO:0000313" key="2">
    <source>
        <dbReference type="Proteomes" id="UP001396334"/>
    </source>
</evidence>
<sequence length="66" mass="7027">MFPSHKGIASSCSPYGIGCGPISDLYLAEERPPATHHDFSFLLSLMQHPQGKAHGGKGMNTVCPIC</sequence>
<keyword evidence="2" id="KW-1185">Reference proteome</keyword>
<dbReference type="Proteomes" id="UP001396334">
    <property type="component" value="Unassembled WGS sequence"/>
</dbReference>
<dbReference type="EMBL" id="JBBPBN010000004">
    <property type="protein sequence ID" value="KAK9040947.1"/>
    <property type="molecule type" value="Genomic_DNA"/>
</dbReference>
<name>A0ABR2TU38_9ROSI</name>
<proteinExistence type="predicted"/>
<organism evidence="1 2">
    <name type="scientific">Hibiscus sabdariffa</name>
    <name type="common">roselle</name>
    <dbReference type="NCBI Taxonomy" id="183260"/>
    <lineage>
        <taxon>Eukaryota</taxon>
        <taxon>Viridiplantae</taxon>
        <taxon>Streptophyta</taxon>
        <taxon>Embryophyta</taxon>
        <taxon>Tracheophyta</taxon>
        <taxon>Spermatophyta</taxon>
        <taxon>Magnoliopsida</taxon>
        <taxon>eudicotyledons</taxon>
        <taxon>Gunneridae</taxon>
        <taxon>Pentapetalae</taxon>
        <taxon>rosids</taxon>
        <taxon>malvids</taxon>
        <taxon>Malvales</taxon>
        <taxon>Malvaceae</taxon>
        <taxon>Malvoideae</taxon>
        <taxon>Hibiscus</taxon>
    </lineage>
</organism>
<accession>A0ABR2TU38</accession>
<comment type="caution">
    <text evidence="1">The sequence shown here is derived from an EMBL/GenBank/DDBJ whole genome shotgun (WGS) entry which is preliminary data.</text>
</comment>
<reference evidence="1 2" key="1">
    <citation type="journal article" date="2024" name="G3 (Bethesda)">
        <title>Genome assembly of Hibiscus sabdariffa L. provides insights into metabolisms of medicinal natural products.</title>
        <authorList>
            <person name="Kim T."/>
        </authorList>
    </citation>
    <scope>NUCLEOTIDE SEQUENCE [LARGE SCALE GENOMIC DNA]</scope>
    <source>
        <strain evidence="1">TK-2024</strain>
        <tissue evidence="1">Old leaves</tissue>
    </source>
</reference>
<gene>
    <name evidence="1" type="ORF">V6N11_016080</name>
</gene>
<evidence type="ECO:0000313" key="1">
    <source>
        <dbReference type="EMBL" id="KAK9040947.1"/>
    </source>
</evidence>
<protein>
    <submittedName>
        <fullName evidence="1">Uncharacterized protein</fullName>
    </submittedName>
</protein>